<sequence>MVKGMKSISEKREALRKEQKVREIQELKLKKKRKKIENF</sequence>
<organism evidence="1">
    <name type="scientific">marine sediment metagenome</name>
    <dbReference type="NCBI Taxonomy" id="412755"/>
    <lineage>
        <taxon>unclassified sequences</taxon>
        <taxon>metagenomes</taxon>
        <taxon>ecological metagenomes</taxon>
    </lineage>
</organism>
<proteinExistence type="predicted"/>
<evidence type="ECO:0000313" key="1">
    <source>
        <dbReference type="EMBL" id="KKK84559.1"/>
    </source>
</evidence>
<dbReference type="AlphaFoldDB" id="A0A0F9B1L8"/>
<comment type="caution">
    <text evidence="1">The sequence shown here is derived from an EMBL/GenBank/DDBJ whole genome shotgun (WGS) entry which is preliminary data.</text>
</comment>
<gene>
    <name evidence="1" type="ORF">LCGC14_2782130</name>
</gene>
<accession>A0A0F9B1L8</accession>
<protein>
    <submittedName>
        <fullName evidence="1">Uncharacterized protein</fullName>
    </submittedName>
</protein>
<reference evidence="1" key="1">
    <citation type="journal article" date="2015" name="Nature">
        <title>Complex archaea that bridge the gap between prokaryotes and eukaryotes.</title>
        <authorList>
            <person name="Spang A."/>
            <person name="Saw J.H."/>
            <person name="Jorgensen S.L."/>
            <person name="Zaremba-Niedzwiedzka K."/>
            <person name="Martijn J."/>
            <person name="Lind A.E."/>
            <person name="van Eijk R."/>
            <person name="Schleper C."/>
            <person name="Guy L."/>
            <person name="Ettema T.J."/>
        </authorList>
    </citation>
    <scope>NUCLEOTIDE SEQUENCE</scope>
</reference>
<dbReference type="EMBL" id="LAZR01051722">
    <property type="protein sequence ID" value="KKK84559.1"/>
    <property type="molecule type" value="Genomic_DNA"/>
</dbReference>
<name>A0A0F9B1L8_9ZZZZ</name>